<name>A0A1I6GJU5_9EURY</name>
<dbReference type="Proteomes" id="UP000198531">
    <property type="component" value="Unassembled WGS sequence"/>
</dbReference>
<evidence type="ECO:0000313" key="2">
    <source>
        <dbReference type="Proteomes" id="UP000198531"/>
    </source>
</evidence>
<reference evidence="2" key="1">
    <citation type="submission" date="2016-10" db="EMBL/GenBank/DDBJ databases">
        <authorList>
            <person name="Varghese N."/>
            <person name="Submissions S."/>
        </authorList>
    </citation>
    <scope>NUCLEOTIDE SEQUENCE [LARGE SCALE GENOMIC DNA]</scope>
    <source>
        <strain evidence="2">CGMCC 1.7736</strain>
    </source>
</reference>
<dbReference type="AlphaFoldDB" id="A0A1I6GJU5"/>
<keyword evidence="2" id="KW-1185">Reference proteome</keyword>
<evidence type="ECO:0000313" key="1">
    <source>
        <dbReference type="EMBL" id="SFR42337.1"/>
    </source>
</evidence>
<dbReference type="OrthoDB" id="190909at2157"/>
<dbReference type="RefSeq" id="WP_089805606.1">
    <property type="nucleotide sequence ID" value="NZ_FOYT01000001.1"/>
</dbReference>
<sequence>MAYRAVLANRDIRCEGYTMTDHGVELYDEEETFLAFVPYEHLHSLLDEEATTEPDPAIL</sequence>
<organism evidence="1 2">
    <name type="scientific">Halogeometricum rufum</name>
    <dbReference type="NCBI Taxonomy" id="553469"/>
    <lineage>
        <taxon>Archaea</taxon>
        <taxon>Methanobacteriati</taxon>
        <taxon>Methanobacteriota</taxon>
        <taxon>Stenosarchaea group</taxon>
        <taxon>Halobacteria</taxon>
        <taxon>Halobacteriales</taxon>
        <taxon>Haloferacaceae</taxon>
        <taxon>Halogeometricum</taxon>
    </lineage>
</organism>
<proteinExistence type="predicted"/>
<gene>
    <name evidence="1" type="ORF">SAMN04487947_1254</name>
</gene>
<protein>
    <submittedName>
        <fullName evidence="1">Uncharacterized protein</fullName>
    </submittedName>
</protein>
<accession>A0A1I6GJU5</accession>
<dbReference type="EMBL" id="FOYT01000001">
    <property type="protein sequence ID" value="SFR42337.1"/>
    <property type="molecule type" value="Genomic_DNA"/>
</dbReference>